<dbReference type="InterPro" id="IPR043839">
    <property type="entry name" value="PafC_HTH"/>
</dbReference>
<proteinExistence type="predicted"/>
<dbReference type="InterPro" id="IPR057727">
    <property type="entry name" value="WCX_dom"/>
</dbReference>
<comment type="caution">
    <text evidence="4">The sequence shown here is derived from an EMBL/GenBank/DDBJ whole genome shotgun (WGS) entry which is preliminary data.</text>
</comment>
<dbReference type="Pfam" id="PF25583">
    <property type="entry name" value="WCX"/>
    <property type="match status" value="1"/>
</dbReference>
<name>A0A370H403_9NOCA</name>
<evidence type="ECO:0000259" key="1">
    <source>
        <dbReference type="Pfam" id="PF13280"/>
    </source>
</evidence>
<organism evidence="4 5">
    <name type="scientific">Nocardia mexicana</name>
    <dbReference type="NCBI Taxonomy" id="279262"/>
    <lineage>
        <taxon>Bacteria</taxon>
        <taxon>Bacillati</taxon>
        <taxon>Actinomycetota</taxon>
        <taxon>Actinomycetes</taxon>
        <taxon>Mycobacteriales</taxon>
        <taxon>Nocardiaceae</taxon>
        <taxon>Nocardia</taxon>
    </lineage>
</organism>
<keyword evidence="5" id="KW-1185">Reference proteome</keyword>
<feature type="domain" description="WYL" evidence="1">
    <location>
        <begin position="143"/>
        <end position="210"/>
    </location>
</feature>
<reference evidence="4 5" key="1">
    <citation type="submission" date="2018-07" db="EMBL/GenBank/DDBJ databases">
        <title>Genomic Encyclopedia of Type Strains, Phase IV (KMG-IV): sequencing the most valuable type-strain genomes for metagenomic binning, comparative biology and taxonomic classification.</title>
        <authorList>
            <person name="Goeker M."/>
        </authorList>
    </citation>
    <scope>NUCLEOTIDE SEQUENCE [LARGE SCALE GENOMIC DNA]</scope>
    <source>
        <strain evidence="4 5">DSM 44952</strain>
    </source>
</reference>
<keyword evidence="4" id="KW-0647">Proteasome</keyword>
<dbReference type="PROSITE" id="PS52050">
    <property type="entry name" value="WYL"/>
    <property type="match status" value="1"/>
</dbReference>
<dbReference type="InterPro" id="IPR028349">
    <property type="entry name" value="PafC-like"/>
</dbReference>
<dbReference type="RefSeq" id="WP_068020278.1">
    <property type="nucleotide sequence ID" value="NZ_QQAZ01000005.1"/>
</dbReference>
<evidence type="ECO:0000313" key="5">
    <source>
        <dbReference type="Proteomes" id="UP000255355"/>
    </source>
</evidence>
<accession>A0A370H403</accession>
<dbReference type="GO" id="GO:0000502">
    <property type="term" value="C:proteasome complex"/>
    <property type="evidence" value="ECO:0007669"/>
    <property type="project" value="UniProtKB-KW"/>
</dbReference>
<dbReference type="Proteomes" id="UP000255355">
    <property type="component" value="Unassembled WGS sequence"/>
</dbReference>
<dbReference type="Pfam" id="PF13280">
    <property type="entry name" value="WYL"/>
    <property type="match status" value="1"/>
</dbReference>
<evidence type="ECO:0000259" key="2">
    <source>
        <dbReference type="Pfam" id="PF19187"/>
    </source>
</evidence>
<dbReference type="InterPro" id="IPR026881">
    <property type="entry name" value="WYL_dom"/>
</dbReference>
<protein>
    <submittedName>
        <fullName evidence="4">Proteasome accessory factor C</fullName>
    </submittedName>
</protein>
<evidence type="ECO:0000313" key="4">
    <source>
        <dbReference type="EMBL" id="RDI50919.1"/>
    </source>
</evidence>
<sequence length="337" mass="36384">MSSRLSTRLSRLLNMVPYFLANPGISAAEAASELGVTTKQLMNDLNQLWMCGLPGYGPGDLIDLSFSEESIEVTFSAGIDRPLRLTSTEATAVLVALRSIADLPGMVDPTAARSAMAKIESAIAGDPDRWAGPEPALPVEAPAVTTVRSALARGRALRLVYYSASRDLVSERVVDPIRIVLVDNNSYLQAWCRQAEGVRLFRFDRIEEATELDEPARPPSHATDESAALDLFSDDPSIPLARLRVHADYGWVLDQYPMHRVAVHPDGSVEATMRFATLDWMARLLLGFGSGVTVLGPAELVTAVRERSSAALSAYETLESIGGAGYDRTAIEEVGPA</sequence>
<dbReference type="PIRSF" id="PIRSF016838">
    <property type="entry name" value="PafC"/>
    <property type="match status" value="1"/>
</dbReference>
<dbReference type="STRING" id="1210089.GCA_001613165_03244"/>
<dbReference type="AlphaFoldDB" id="A0A370H403"/>
<dbReference type="Pfam" id="PF19187">
    <property type="entry name" value="HTH_PafC"/>
    <property type="match status" value="1"/>
</dbReference>
<gene>
    <name evidence="4" type="ORF">DFR68_105396</name>
</gene>
<evidence type="ECO:0000259" key="3">
    <source>
        <dbReference type="Pfam" id="PF25583"/>
    </source>
</evidence>
<dbReference type="InterPro" id="IPR051534">
    <property type="entry name" value="CBASS_pafABC_assoc_protein"/>
</dbReference>
<feature type="domain" description="PafC HTH" evidence="2">
    <location>
        <begin position="7"/>
        <end position="120"/>
    </location>
</feature>
<feature type="domain" description="WCX" evidence="3">
    <location>
        <begin position="241"/>
        <end position="312"/>
    </location>
</feature>
<dbReference type="OrthoDB" id="5174471at2"/>
<dbReference type="EMBL" id="QQAZ01000005">
    <property type="protein sequence ID" value="RDI50919.1"/>
    <property type="molecule type" value="Genomic_DNA"/>
</dbReference>
<dbReference type="PANTHER" id="PTHR34580">
    <property type="match status" value="1"/>
</dbReference>
<dbReference type="PANTHER" id="PTHR34580:SF1">
    <property type="entry name" value="PROTEIN PAFC"/>
    <property type="match status" value="1"/>
</dbReference>